<gene>
    <name evidence="1" type="ORF">clem_02410</name>
</gene>
<dbReference type="RefSeq" id="WP_094090143.1">
    <property type="nucleotide sequence ID" value="NZ_CP016397.1"/>
</dbReference>
<sequence>MWFPLSSELHQKNVTENSKNLIRCLINNVTEDTREIDYGEAVDEKYQWPGTTILKKRLALKQSQNNKLIIIMNKLNDRPRKTLGFKTPAMLSLSETNDEKSAVALAS</sequence>
<accession>A0A222NZL5</accession>
<evidence type="ECO:0000313" key="2">
    <source>
        <dbReference type="Proteomes" id="UP000201728"/>
    </source>
</evidence>
<dbReference type="OrthoDB" id="9803231at2"/>
<organism evidence="1 2">
    <name type="scientific">Legionella clemsonensis</name>
    <dbReference type="NCBI Taxonomy" id="1867846"/>
    <lineage>
        <taxon>Bacteria</taxon>
        <taxon>Pseudomonadati</taxon>
        <taxon>Pseudomonadota</taxon>
        <taxon>Gammaproteobacteria</taxon>
        <taxon>Legionellales</taxon>
        <taxon>Legionellaceae</taxon>
        <taxon>Legionella</taxon>
    </lineage>
</organism>
<dbReference type="Proteomes" id="UP000201728">
    <property type="component" value="Chromosome"/>
</dbReference>
<keyword evidence="2" id="KW-1185">Reference proteome</keyword>
<dbReference type="EMBL" id="CP016397">
    <property type="protein sequence ID" value="ASQ45044.1"/>
    <property type="molecule type" value="Genomic_DNA"/>
</dbReference>
<dbReference type="KEGG" id="lcd:clem_02410"/>
<name>A0A222NZL5_9GAMM</name>
<evidence type="ECO:0000313" key="1">
    <source>
        <dbReference type="EMBL" id="ASQ45044.1"/>
    </source>
</evidence>
<reference evidence="2" key="1">
    <citation type="submission" date="2016-07" db="EMBL/GenBank/DDBJ databases">
        <authorList>
            <person name="Florea S."/>
            <person name="Webb J.S."/>
            <person name="Jaromczyk J."/>
            <person name="Schardl C.L."/>
        </authorList>
    </citation>
    <scope>NUCLEOTIDE SEQUENCE [LARGE SCALE GENOMIC DNA]</scope>
    <source>
        <strain evidence="2">CDC-D5610</strain>
    </source>
</reference>
<proteinExistence type="predicted"/>
<dbReference type="AlphaFoldDB" id="A0A222NZL5"/>
<protein>
    <submittedName>
        <fullName evidence="1">Uncharacterized protein</fullName>
    </submittedName>
</protein>